<evidence type="ECO:0000256" key="1">
    <source>
        <dbReference type="SAM" id="Phobius"/>
    </source>
</evidence>
<keyword evidence="1" id="KW-1133">Transmembrane helix</keyword>
<evidence type="ECO:0000313" key="2">
    <source>
        <dbReference type="EMBL" id="KAL3825439.1"/>
    </source>
</evidence>
<keyword evidence="1" id="KW-0472">Membrane</keyword>
<comment type="caution">
    <text evidence="2">The sequence shown here is derived from an EMBL/GenBank/DDBJ whole genome shotgun (WGS) entry which is preliminary data.</text>
</comment>
<keyword evidence="1" id="KW-0812">Transmembrane</keyword>
<dbReference type="SUPFAM" id="SSF63829">
    <property type="entry name" value="Calcium-dependent phosphotriesterase"/>
    <property type="match status" value="1"/>
</dbReference>
<keyword evidence="3" id="KW-1185">Reference proteome</keyword>
<reference evidence="2 3" key="1">
    <citation type="submission" date="2024-12" db="EMBL/GenBank/DDBJ databases">
        <title>The unique morphological basis and parallel evolutionary history of personate flowers in Penstemon.</title>
        <authorList>
            <person name="Depatie T.H."/>
            <person name="Wessinger C.A."/>
        </authorList>
    </citation>
    <scope>NUCLEOTIDE SEQUENCE [LARGE SCALE GENOMIC DNA]</scope>
    <source>
        <strain evidence="2">WTNN_2</strain>
        <tissue evidence="2">Leaf</tissue>
    </source>
</reference>
<name>A0ABD3SLI6_9LAMI</name>
<sequence>MYKCNQFFVICINIRIRNSLLSMAKSIKIPFLTCSGILITCILAISLQIILFSPISPGLVEPLPPSFTLSGLSNGKLQEVTKLGEGLLKQPEDVAIDKLGILYTATRDGCIQRLHKNGTWDTWWQIDSDSLLGLITTEAGDLIVCDANKVIIN</sequence>
<dbReference type="AlphaFoldDB" id="A0ABD3SLI6"/>
<dbReference type="Proteomes" id="UP001634393">
    <property type="component" value="Unassembled WGS sequence"/>
</dbReference>
<gene>
    <name evidence="2" type="ORF">ACJIZ3_021468</name>
</gene>
<evidence type="ECO:0000313" key="3">
    <source>
        <dbReference type="Proteomes" id="UP001634393"/>
    </source>
</evidence>
<accession>A0ABD3SLI6</accession>
<organism evidence="2 3">
    <name type="scientific">Penstemon smallii</name>
    <dbReference type="NCBI Taxonomy" id="265156"/>
    <lineage>
        <taxon>Eukaryota</taxon>
        <taxon>Viridiplantae</taxon>
        <taxon>Streptophyta</taxon>
        <taxon>Embryophyta</taxon>
        <taxon>Tracheophyta</taxon>
        <taxon>Spermatophyta</taxon>
        <taxon>Magnoliopsida</taxon>
        <taxon>eudicotyledons</taxon>
        <taxon>Gunneridae</taxon>
        <taxon>Pentapetalae</taxon>
        <taxon>asterids</taxon>
        <taxon>lamiids</taxon>
        <taxon>Lamiales</taxon>
        <taxon>Plantaginaceae</taxon>
        <taxon>Cheloneae</taxon>
        <taxon>Penstemon</taxon>
    </lineage>
</organism>
<feature type="transmembrane region" description="Helical" evidence="1">
    <location>
        <begin position="29"/>
        <end position="52"/>
    </location>
</feature>
<protein>
    <submittedName>
        <fullName evidence="2">Uncharacterized protein</fullName>
    </submittedName>
</protein>
<dbReference type="Pfam" id="PF20067">
    <property type="entry name" value="SSL_N"/>
    <property type="match status" value="1"/>
</dbReference>
<dbReference type="EMBL" id="JBJXBP010000006">
    <property type="protein sequence ID" value="KAL3825439.1"/>
    <property type="molecule type" value="Genomic_DNA"/>
</dbReference>
<proteinExistence type="predicted"/>